<dbReference type="STRING" id="526218.Sterm_3228"/>
<dbReference type="InterPro" id="IPR006315">
    <property type="entry name" value="OM_autotransptr_brl_dom"/>
</dbReference>
<reference evidence="3 4" key="2">
    <citation type="journal article" date="2010" name="Stand. Genomic Sci.">
        <title>Complete genome sequence of Sebaldella termitidis type strain (NCTC 11300).</title>
        <authorList>
            <person name="Harmon-Smith M."/>
            <person name="Celia L."/>
            <person name="Chertkov O."/>
            <person name="Lapidus A."/>
            <person name="Copeland A."/>
            <person name="Glavina Del Rio T."/>
            <person name="Nolan M."/>
            <person name="Lucas S."/>
            <person name="Tice H."/>
            <person name="Cheng J.F."/>
            <person name="Han C."/>
            <person name="Detter J.C."/>
            <person name="Bruce D."/>
            <person name="Goodwin L."/>
            <person name="Pitluck S."/>
            <person name="Pati A."/>
            <person name="Liolios K."/>
            <person name="Ivanova N."/>
            <person name="Mavromatis K."/>
            <person name="Mikhailova N."/>
            <person name="Chen A."/>
            <person name="Palaniappan K."/>
            <person name="Land M."/>
            <person name="Hauser L."/>
            <person name="Chang Y.J."/>
            <person name="Jeffries C.D."/>
            <person name="Brettin T."/>
            <person name="Goker M."/>
            <person name="Beck B."/>
            <person name="Bristow J."/>
            <person name="Eisen J.A."/>
            <person name="Markowitz V."/>
            <person name="Hugenholtz P."/>
            <person name="Kyrpides N.C."/>
            <person name="Klenk H.P."/>
            <person name="Chen F."/>
        </authorList>
    </citation>
    <scope>NUCLEOTIDE SEQUENCE [LARGE SCALE GENOMIC DNA]</scope>
    <source>
        <strain evidence="4">ATCC 33386 / NCTC 11300</strain>
    </source>
</reference>
<dbReference type="SUPFAM" id="SSF51126">
    <property type="entry name" value="Pectin lyase-like"/>
    <property type="match status" value="1"/>
</dbReference>
<dbReference type="Pfam" id="PF03797">
    <property type="entry name" value="Autotransporter"/>
    <property type="match status" value="1"/>
</dbReference>
<feature type="signal peptide" evidence="1">
    <location>
        <begin position="1"/>
        <end position="22"/>
    </location>
</feature>
<organism evidence="3 4">
    <name type="scientific">Sebaldella termitidis (strain ATCC 33386 / NCTC 11300)</name>
    <dbReference type="NCBI Taxonomy" id="526218"/>
    <lineage>
        <taxon>Bacteria</taxon>
        <taxon>Fusobacteriati</taxon>
        <taxon>Fusobacteriota</taxon>
        <taxon>Fusobacteriia</taxon>
        <taxon>Fusobacteriales</taxon>
        <taxon>Leptotrichiaceae</taxon>
        <taxon>Sebaldella</taxon>
    </lineage>
</organism>
<dbReference type="HOGENOM" id="CLU_002551_1_0_0"/>
<accession>D1APN5</accession>
<dbReference type="RefSeq" id="WP_012862651.1">
    <property type="nucleotide sequence ID" value="NC_013517.1"/>
</dbReference>
<evidence type="ECO:0000313" key="4">
    <source>
        <dbReference type="Proteomes" id="UP000000845"/>
    </source>
</evidence>
<dbReference type="eggNOG" id="COG3468">
    <property type="taxonomic scope" value="Bacteria"/>
</dbReference>
<dbReference type="SMART" id="SM00869">
    <property type="entry name" value="Autotransporter"/>
    <property type="match status" value="1"/>
</dbReference>
<dbReference type="Gene3D" id="2.40.128.130">
    <property type="entry name" value="Autotransporter beta-domain"/>
    <property type="match status" value="1"/>
</dbReference>
<evidence type="ECO:0000256" key="1">
    <source>
        <dbReference type="SAM" id="SignalP"/>
    </source>
</evidence>
<dbReference type="CDD" id="cd01344">
    <property type="entry name" value="PL2_Passenger_AT"/>
    <property type="match status" value="1"/>
</dbReference>
<dbReference type="PANTHER" id="PTHR12338:SF5">
    <property type="entry name" value="ANTIGEN 43-RELATED"/>
    <property type="match status" value="1"/>
</dbReference>
<name>D1APN5_SEBTE</name>
<dbReference type="GO" id="GO:0019867">
    <property type="term" value="C:outer membrane"/>
    <property type="evidence" value="ECO:0007669"/>
    <property type="project" value="InterPro"/>
</dbReference>
<dbReference type="Proteomes" id="UP000000845">
    <property type="component" value="Chromosome"/>
</dbReference>
<keyword evidence="4" id="KW-1185">Reference proteome</keyword>
<keyword evidence="1" id="KW-0732">Signal</keyword>
<dbReference type="InterPro" id="IPR050909">
    <property type="entry name" value="Bact_Autotransporter_VF"/>
</dbReference>
<dbReference type="InterPro" id="IPR036709">
    <property type="entry name" value="Autotransporte_beta_dom_sf"/>
</dbReference>
<reference evidence="4" key="1">
    <citation type="submission" date="2009-09" db="EMBL/GenBank/DDBJ databases">
        <title>The complete chromosome of Sebaldella termitidis ATCC 33386.</title>
        <authorList>
            <consortium name="US DOE Joint Genome Institute (JGI-PGF)"/>
            <person name="Lucas S."/>
            <person name="Copeland A."/>
            <person name="Lapidus A."/>
            <person name="Glavina del Rio T."/>
            <person name="Dalin E."/>
            <person name="Tice H."/>
            <person name="Bruce D."/>
            <person name="Goodwin L."/>
            <person name="Pitluck S."/>
            <person name="Kyrpides N."/>
            <person name="Mavromatis K."/>
            <person name="Ivanova N."/>
            <person name="Mikhailova N."/>
            <person name="Sims D."/>
            <person name="Meincke L."/>
            <person name="Brettin T."/>
            <person name="Detter J.C."/>
            <person name="Han C."/>
            <person name="Larimer F."/>
            <person name="Land M."/>
            <person name="Hauser L."/>
            <person name="Markowitz V."/>
            <person name="Cheng J.F."/>
            <person name="Hugenholtz P."/>
            <person name="Woyke T."/>
            <person name="Wu D."/>
            <person name="Eisen J.A."/>
        </authorList>
    </citation>
    <scope>NUCLEOTIDE SEQUENCE [LARGE SCALE GENOMIC DNA]</scope>
    <source>
        <strain evidence="4">ATCC 33386 / NCTC 11300</strain>
    </source>
</reference>
<dbReference type="SUPFAM" id="SSF103515">
    <property type="entry name" value="Autotransporter"/>
    <property type="match status" value="1"/>
</dbReference>
<evidence type="ECO:0000259" key="2">
    <source>
        <dbReference type="PROSITE" id="PS51208"/>
    </source>
</evidence>
<dbReference type="InterPro" id="IPR043990">
    <property type="entry name" value="AC_1"/>
</dbReference>
<dbReference type="InterPro" id="IPR011050">
    <property type="entry name" value="Pectin_lyase_fold/virulence"/>
</dbReference>
<dbReference type="Gene3D" id="2.160.20.20">
    <property type="match status" value="1"/>
</dbReference>
<dbReference type="PANTHER" id="PTHR12338">
    <property type="entry name" value="AUTOTRANSPORTER"/>
    <property type="match status" value="1"/>
</dbReference>
<dbReference type="InterPro" id="IPR012332">
    <property type="entry name" value="Autotransporter_pectin_lyase_C"/>
</dbReference>
<dbReference type="NCBIfam" id="TIGR01414">
    <property type="entry name" value="autotrans_barl"/>
    <property type="match status" value="1"/>
</dbReference>
<dbReference type="PROSITE" id="PS51208">
    <property type="entry name" value="AUTOTRANSPORTER"/>
    <property type="match status" value="1"/>
</dbReference>
<sequence length="868" mass="93423">MRKSFYGKVLSAIVCLNAVGNAQTIWTEADFPTPKGHTWINPGNYEYGGDVHIQNINPVNFASNMSGKPNTGVLSIENGGKLTADGEVIVEQLGPTTGDAVLITDGGKAYFNGGLTAVNRNINNDYYVAGTIRGDSQLHVKGNTTLLSEYEKGYGLYLGEGTTNSFNKDSSGNGIVNISTGVRGIHSIGNTDFNQEVHVKLNANGATGVLTLDTASSSLTNFNEKVYITNNSVSNNTSTAYGIAVNNVNGVFNLNDGAVIEFGDTYTNGNEIGLYSGKGTLNVQGDLNIKTNSGNIQSVIYATNNGTIDITNSVADLKGDILSNNGARITMDIKDGSKWEGASRIGNSASTDISMTGTVWQMTDDSDLTNFSLLDNSVVYLNSDPSMGTFTPRTLTISDNYTGNNGTIVFNTKLEDDFSATDKLNILGNTLGTTKVQVRNAGGTGAHTIDGIELISVGGTSDGEFVKDGRIVAGAYEYFLSRGNGGTTNYNNWYLTSKIPSIIPPTVTPPVDPTDPGIIPPEDPAIVPPDSEASVNPPVFGGFESVFRPESGSYIANNAAVNSLFLHRLHDRLGDAQYTDSMSGQDKVTSIWVRSVGGYNTFKDTSGQLDTKGKSYVIQAGGDIADWSSNGSDRFHLGVMGGYGTNHNKTNSNMIDYNSKGKVEGYNIGIYGTWYSNKEDRSGLYADSWLMYNWFDNEVNGDGLDKETYSSKGLTASLEGGYTFEIDKNSDGNAFFIQPKAQAVYMGVKTDNHTESNGTIVELSGDGNIQTRLGVRLYTGNSNFINRNEKNEFQPFIEANWIHNTKEFGVIMDGVENKQSNAGDLAEVKLGTELKLNQNFDLWGNVAYQWGGSNYNDTQVTVGLKYRF</sequence>
<protein>
    <submittedName>
        <fullName evidence="3">Outer membrane autotransporter barrel domain protein</fullName>
    </submittedName>
</protein>
<proteinExistence type="predicted"/>
<dbReference type="Pfam" id="PF18883">
    <property type="entry name" value="AC_1"/>
    <property type="match status" value="1"/>
</dbReference>
<feature type="domain" description="Autotransporter" evidence="2">
    <location>
        <begin position="584"/>
        <end position="868"/>
    </location>
</feature>
<dbReference type="AlphaFoldDB" id="D1APN5"/>
<evidence type="ECO:0000313" key="3">
    <source>
        <dbReference type="EMBL" id="ACZ10069.1"/>
    </source>
</evidence>
<dbReference type="KEGG" id="str:Sterm_3228"/>
<feature type="chain" id="PRO_5003020940" evidence="1">
    <location>
        <begin position="23"/>
        <end position="868"/>
    </location>
</feature>
<dbReference type="EMBL" id="CP001739">
    <property type="protein sequence ID" value="ACZ10069.1"/>
    <property type="molecule type" value="Genomic_DNA"/>
</dbReference>
<dbReference type="InterPro" id="IPR005546">
    <property type="entry name" value="Autotransporte_beta"/>
</dbReference>
<gene>
    <name evidence="3" type="ordered locus">Sterm_3228</name>
</gene>